<name>A0A1Y2BQZ3_9FUNG</name>
<keyword evidence="3" id="KW-1185">Reference proteome</keyword>
<keyword evidence="1" id="KW-1133">Transmembrane helix</keyword>
<dbReference type="EMBL" id="MCOG01000144">
    <property type="protein sequence ID" value="ORY37169.1"/>
    <property type="molecule type" value="Genomic_DNA"/>
</dbReference>
<keyword evidence="1" id="KW-0472">Membrane</keyword>
<evidence type="ECO:0000256" key="1">
    <source>
        <dbReference type="SAM" id="Phobius"/>
    </source>
</evidence>
<sequence>MSQTTIDALLMLKKIKNDISSESLFRSTLDFHFMNIIESKYLFTTYYYNLINPKYKISVVPGIKEGISGSTIQGYNIGIYKYSKKLNLNAAVEALKFITTKEIQKECKPYMNVSEYNSYSNYFRKNIFDFLFENKDINEVLEKIEDYTKIYYISINSDDTNIGLISIIIIFGISTIMIISLIFLFIERYKSYYNFLSTDFWIITILGLLLYNISCLTEMDEITNFCFNNKLCLFIWNKNYLGIDE</sequence>
<evidence type="ECO:0000313" key="2">
    <source>
        <dbReference type="EMBL" id="ORY37169.1"/>
    </source>
</evidence>
<dbReference type="AlphaFoldDB" id="A0A1Y2BQZ3"/>
<dbReference type="OrthoDB" id="10525699at2759"/>
<organism evidence="2 3">
    <name type="scientific">Neocallimastix californiae</name>
    <dbReference type="NCBI Taxonomy" id="1754190"/>
    <lineage>
        <taxon>Eukaryota</taxon>
        <taxon>Fungi</taxon>
        <taxon>Fungi incertae sedis</taxon>
        <taxon>Chytridiomycota</taxon>
        <taxon>Chytridiomycota incertae sedis</taxon>
        <taxon>Neocallimastigomycetes</taxon>
        <taxon>Neocallimastigales</taxon>
        <taxon>Neocallimastigaceae</taxon>
        <taxon>Neocallimastix</taxon>
    </lineage>
</organism>
<feature type="transmembrane region" description="Helical" evidence="1">
    <location>
        <begin position="162"/>
        <end position="186"/>
    </location>
</feature>
<dbReference type="Gene3D" id="3.40.190.10">
    <property type="entry name" value="Periplasmic binding protein-like II"/>
    <property type="match status" value="1"/>
</dbReference>
<evidence type="ECO:0000313" key="3">
    <source>
        <dbReference type="Proteomes" id="UP000193920"/>
    </source>
</evidence>
<evidence type="ECO:0008006" key="4">
    <source>
        <dbReference type="Google" id="ProtNLM"/>
    </source>
</evidence>
<protein>
    <recommendedName>
        <fullName evidence="4">Periplasmic binding protein-like II</fullName>
    </recommendedName>
</protein>
<feature type="transmembrane region" description="Helical" evidence="1">
    <location>
        <begin position="192"/>
        <end position="211"/>
    </location>
</feature>
<gene>
    <name evidence="2" type="ORF">LY90DRAFT_624854</name>
</gene>
<comment type="caution">
    <text evidence="2">The sequence shown here is derived from an EMBL/GenBank/DDBJ whole genome shotgun (WGS) entry which is preliminary data.</text>
</comment>
<accession>A0A1Y2BQZ3</accession>
<reference evidence="2 3" key="1">
    <citation type="submission" date="2016-08" db="EMBL/GenBank/DDBJ databases">
        <title>A Parts List for Fungal Cellulosomes Revealed by Comparative Genomics.</title>
        <authorList>
            <consortium name="DOE Joint Genome Institute"/>
            <person name="Haitjema C.H."/>
            <person name="Gilmore S.P."/>
            <person name="Henske J.K."/>
            <person name="Solomon K.V."/>
            <person name="De Groot R."/>
            <person name="Kuo A."/>
            <person name="Mondo S.J."/>
            <person name="Salamov A.A."/>
            <person name="Labutti K."/>
            <person name="Zhao Z."/>
            <person name="Chiniquy J."/>
            <person name="Barry K."/>
            <person name="Brewer H.M."/>
            <person name="Purvine S.O."/>
            <person name="Wright A.T."/>
            <person name="Boxma B."/>
            <person name="Van Alen T."/>
            <person name="Hackstein J.H."/>
            <person name="Baker S.E."/>
            <person name="Grigoriev I.V."/>
            <person name="O'Malley M.A."/>
        </authorList>
    </citation>
    <scope>NUCLEOTIDE SEQUENCE [LARGE SCALE GENOMIC DNA]</scope>
    <source>
        <strain evidence="2 3">G1</strain>
    </source>
</reference>
<keyword evidence="1" id="KW-0812">Transmembrane</keyword>
<proteinExistence type="predicted"/>
<dbReference type="Proteomes" id="UP000193920">
    <property type="component" value="Unassembled WGS sequence"/>
</dbReference>
<dbReference type="SUPFAM" id="SSF53850">
    <property type="entry name" value="Periplasmic binding protein-like II"/>
    <property type="match status" value="1"/>
</dbReference>